<dbReference type="SUPFAM" id="SSF53850">
    <property type="entry name" value="Periplasmic binding protein-like II"/>
    <property type="match status" value="1"/>
</dbReference>
<dbReference type="CDD" id="cd13585">
    <property type="entry name" value="PBP2_TMBP_like"/>
    <property type="match status" value="1"/>
</dbReference>
<sequence length="421" mass="45214">MLGRGISRKLAAALATTALTTTLFCAAAAQAEEITVLLPSFGADATTRQLLEGFTKESGIEVNLQTMSWDDIRPKIVTSMVAGTAPADAIEFDWSWIGQFGAAKWFTPLDDKFDAALIKDMPTASVFTYEGKLYGVPYANDFRVNSVNMALLKKAGITEAPKTPDDILKDAKILKDKKVVDYPVSIPLAAAEGTSTAWYFLTRMYGGELFDKDWKPLFTAKDSAGYKALEWIAQGLHDGLINPAMTGLTDMQVTASFAGGNAAIDLAGHPYDLATYNDPQKSKVVGQVTYSLAAADPAKPMTIALPEAMGIPVNSKHKDAAVKFIKWWSEHQPEIYTAVSVLPTRTSALEGLAKDGKLQGGAEIAKYSAYTQAIFSQGTPAWYSEFSGAVSATINQVAKGQITVDAAVKQIADRAQSAQQQ</sequence>
<dbReference type="STRING" id="1855383.SAMN05216548_10798"/>
<evidence type="ECO:0000256" key="3">
    <source>
        <dbReference type="ARBA" id="ARBA00022764"/>
    </source>
</evidence>
<dbReference type="PANTHER" id="PTHR43649">
    <property type="entry name" value="ARABINOSE-BINDING PROTEIN-RELATED"/>
    <property type="match status" value="1"/>
</dbReference>
<comment type="similarity">
    <text evidence="2">Belongs to the bacterial solute-binding protein 1 family.</text>
</comment>
<dbReference type="AlphaFoldDB" id="A0A1H9IGF8"/>
<dbReference type="InterPro" id="IPR006059">
    <property type="entry name" value="SBP"/>
</dbReference>
<keyword evidence="3" id="KW-0574">Periplasm</keyword>
<protein>
    <submittedName>
        <fullName evidence="5">Carbohydrate ABC transporter substrate-binding protein, CUT1 family</fullName>
    </submittedName>
</protein>
<dbReference type="PANTHER" id="PTHR43649:SF12">
    <property type="entry name" value="DIACETYLCHITOBIOSE BINDING PROTEIN DASA"/>
    <property type="match status" value="1"/>
</dbReference>
<organism evidence="5 6">
    <name type="scientific">Faunimonas pinastri</name>
    <dbReference type="NCBI Taxonomy" id="1855383"/>
    <lineage>
        <taxon>Bacteria</taxon>
        <taxon>Pseudomonadati</taxon>
        <taxon>Pseudomonadota</taxon>
        <taxon>Alphaproteobacteria</taxon>
        <taxon>Hyphomicrobiales</taxon>
        <taxon>Afifellaceae</taxon>
        <taxon>Faunimonas</taxon>
    </lineage>
</organism>
<gene>
    <name evidence="5" type="ORF">SAMN05216548_10798</name>
</gene>
<evidence type="ECO:0000256" key="4">
    <source>
        <dbReference type="SAM" id="SignalP"/>
    </source>
</evidence>
<evidence type="ECO:0000256" key="2">
    <source>
        <dbReference type="ARBA" id="ARBA00008520"/>
    </source>
</evidence>
<feature type="signal peptide" evidence="4">
    <location>
        <begin position="1"/>
        <end position="31"/>
    </location>
</feature>
<dbReference type="Proteomes" id="UP000199647">
    <property type="component" value="Unassembled WGS sequence"/>
</dbReference>
<keyword evidence="6" id="KW-1185">Reference proteome</keyword>
<keyword evidence="4" id="KW-0732">Signal</keyword>
<dbReference type="GO" id="GO:0042597">
    <property type="term" value="C:periplasmic space"/>
    <property type="evidence" value="ECO:0007669"/>
    <property type="project" value="UniProtKB-SubCell"/>
</dbReference>
<evidence type="ECO:0000256" key="1">
    <source>
        <dbReference type="ARBA" id="ARBA00004418"/>
    </source>
</evidence>
<comment type="subcellular location">
    <subcellularLocation>
        <location evidence="1">Periplasm</location>
    </subcellularLocation>
</comment>
<evidence type="ECO:0000313" key="6">
    <source>
        <dbReference type="Proteomes" id="UP000199647"/>
    </source>
</evidence>
<dbReference type="InterPro" id="IPR050490">
    <property type="entry name" value="Bact_solute-bd_prot1"/>
</dbReference>
<dbReference type="OrthoDB" id="9808332at2"/>
<dbReference type="EMBL" id="FOFG01000007">
    <property type="protein sequence ID" value="SEQ73656.1"/>
    <property type="molecule type" value="Genomic_DNA"/>
</dbReference>
<dbReference type="Pfam" id="PF01547">
    <property type="entry name" value="SBP_bac_1"/>
    <property type="match status" value="1"/>
</dbReference>
<feature type="chain" id="PRO_5011497661" evidence="4">
    <location>
        <begin position="32"/>
        <end position="421"/>
    </location>
</feature>
<accession>A0A1H9IGF8</accession>
<dbReference type="Gene3D" id="3.40.190.10">
    <property type="entry name" value="Periplasmic binding protein-like II"/>
    <property type="match status" value="2"/>
</dbReference>
<proteinExistence type="inferred from homology"/>
<evidence type="ECO:0000313" key="5">
    <source>
        <dbReference type="EMBL" id="SEQ73656.1"/>
    </source>
</evidence>
<dbReference type="RefSeq" id="WP_092496656.1">
    <property type="nucleotide sequence ID" value="NZ_FOFG01000007.1"/>
</dbReference>
<reference evidence="5 6" key="1">
    <citation type="submission" date="2016-10" db="EMBL/GenBank/DDBJ databases">
        <authorList>
            <person name="de Groot N.N."/>
        </authorList>
    </citation>
    <scope>NUCLEOTIDE SEQUENCE [LARGE SCALE GENOMIC DNA]</scope>
    <source>
        <strain evidence="5 6">A52C2</strain>
    </source>
</reference>
<name>A0A1H9IGF8_9HYPH</name>